<dbReference type="AlphaFoldDB" id="A0A378Y9B7"/>
<dbReference type="Proteomes" id="UP000255467">
    <property type="component" value="Unassembled WGS sequence"/>
</dbReference>
<protein>
    <submittedName>
        <fullName evidence="1">Uncharacterized protein</fullName>
    </submittedName>
</protein>
<keyword evidence="2" id="KW-1185">Reference proteome</keyword>
<accession>A0A378Y9B7</accession>
<reference evidence="1 2" key="1">
    <citation type="submission" date="2018-06" db="EMBL/GenBank/DDBJ databases">
        <authorList>
            <consortium name="Pathogen Informatics"/>
            <person name="Doyle S."/>
        </authorList>
    </citation>
    <scope>NUCLEOTIDE SEQUENCE [LARGE SCALE GENOMIC DNA]</scope>
    <source>
        <strain evidence="1 2">NCTC1934</strain>
    </source>
</reference>
<evidence type="ECO:0000313" key="2">
    <source>
        <dbReference type="Proteomes" id="UP000255467"/>
    </source>
</evidence>
<gene>
    <name evidence="1" type="ORF">NCTC1934_01262</name>
</gene>
<evidence type="ECO:0000313" key="1">
    <source>
        <dbReference type="EMBL" id="SUA73815.1"/>
    </source>
</evidence>
<name>A0A378Y9B7_9NOCA</name>
<organism evidence="1 2">
    <name type="scientific">Nocardia otitidiscaviarum</name>
    <dbReference type="NCBI Taxonomy" id="1823"/>
    <lineage>
        <taxon>Bacteria</taxon>
        <taxon>Bacillati</taxon>
        <taxon>Actinomycetota</taxon>
        <taxon>Actinomycetes</taxon>
        <taxon>Mycobacteriales</taxon>
        <taxon>Nocardiaceae</taxon>
        <taxon>Nocardia</taxon>
    </lineage>
</organism>
<sequence>MMRGQRTVAARSRFEVILVSSPVRYRLRGRY</sequence>
<proteinExistence type="predicted"/>
<dbReference type="EMBL" id="UGRY01000002">
    <property type="protein sequence ID" value="SUA73815.1"/>
    <property type="molecule type" value="Genomic_DNA"/>
</dbReference>